<keyword evidence="2" id="KW-1133">Transmembrane helix</keyword>
<sequence length="338" mass="38571">MQFFKWLRVRVIKLSNWVLMAMTFTLVFFSSLIMVIIEPETFTSLFESLWWVMTTVTTVGYGDISPTSVGGRIYAMFLYIIGIGLIGVVIGKVVDSFGAFRRRKEEGLLAYKGNGHIVIIGWSRKAKFAIEEILQTENFREIVIIDQLKKAPFLHEHVHYVKGDPAEQDVLMQANLQEAAAVLLFADGSIQDPLLTDGKTLLIVTTIERISPEIHSTVEILNEEHIKNFRHVDVDEFILSNETISRLAVRSAISNGISKIFSQLMSHGIGDNLYEIPSRKEWRTYKDAFEDLLQEGATLISDGDKMDINRRLNETLYPDSRLFVICDKETFDKIKRKS</sequence>
<dbReference type="InterPro" id="IPR013099">
    <property type="entry name" value="K_chnl_dom"/>
</dbReference>
<comment type="caution">
    <text evidence="4">The sequence shown here is derived from an EMBL/GenBank/DDBJ whole genome shotgun (WGS) entry which is preliminary data.</text>
</comment>
<dbReference type="PRINTS" id="PR00169">
    <property type="entry name" value="KCHANNEL"/>
</dbReference>
<dbReference type="PROSITE" id="PS51201">
    <property type="entry name" value="RCK_N"/>
    <property type="match status" value="1"/>
</dbReference>
<feature type="domain" description="RCK N-terminal" evidence="3">
    <location>
        <begin position="114"/>
        <end position="238"/>
    </location>
</feature>
<dbReference type="RefSeq" id="WP_236334708.1">
    <property type="nucleotide sequence ID" value="NZ_JAKIJS010000001.1"/>
</dbReference>
<gene>
    <name evidence="4" type="ORF">L2716_11430</name>
</gene>
<dbReference type="SUPFAM" id="SSF81324">
    <property type="entry name" value="Voltage-gated potassium channels"/>
    <property type="match status" value="1"/>
</dbReference>
<proteinExistence type="predicted"/>
<dbReference type="InterPro" id="IPR036291">
    <property type="entry name" value="NAD(P)-bd_dom_sf"/>
</dbReference>
<dbReference type="GO" id="GO:0034220">
    <property type="term" value="P:monoatomic ion transmembrane transport"/>
    <property type="evidence" value="ECO:0007669"/>
    <property type="project" value="UniProtKB-KW"/>
</dbReference>
<keyword evidence="5" id="KW-1185">Reference proteome</keyword>
<keyword evidence="2" id="KW-0812">Transmembrane</keyword>
<accession>A0ABS9H078</accession>
<dbReference type="Proteomes" id="UP001649381">
    <property type="component" value="Unassembled WGS sequence"/>
</dbReference>
<dbReference type="Pfam" id="PF02254">
    <property type="entry name" value="TrkA_N"/>
    <property type="match status" value="1"/>
</dbReference>
<feature type="transmembrane region" description="Helical" evidence="2">
    <location>
        <begin position="73"/>
        <end position="94"/>
    </location>
</feature>
<organism evidence="4 5">
    <name type="scientific">Pseudalkalibacillus berkeleyi</name>
    <dbReference type="NCBI Taxonomy" id="1069813"/>
    <lineage>
        <taxon>Bacteria</taxon>
        <taxon>Bacillati</taxon>
        <taxon>Bacillota</taxon>
        <taxon>Bacilli</taxon>
        <taxon>Bacillales</taxon>
        <taxon>Fictibacillaceae</taxon>
        <taxon>Pseudalkalibacillus</taxon>
    </lineage>
</organism>
<feature type="transmembrane region" description="Helical" evidence="2">
    <location>
        <begin position="14"/>
        <end position="37"/>
    </location>
</feature>
<protein>
    <submittedName>
        <fullName evidence="4">Potassium channel family protein</fullName>
    </submittedName>
</protein>
<keyword evidence="4" id="KW-0406">Ion transport</keyword>
<dbReference type="SUPFAM" id="SSF51735">
    <property type="entry name" value="NAD(P)-binding Rossmann-fold domains"/>
    <property type="match status" value="1"/>
</dbReference>
<dbReference type="EMBL" id="JAKIJS010000001">
    <property type="protein sequence ID" value="MCF6138339.1"/>
    <property type="molecule type" value="Genomic_DNA"/>
</dbReference>
<evidence type="ECO:0000256" key="2">
    <source>
        <dbReference type="SAM" id="Phobius"/>
    </source>
</evidence>
<dbReference type="InterPro" id="IPR050721">
    <property type="entry name" value="Trk_Ktr_HKT_K-transport"/>
</dbReference>
<keyword evidence="2" id="KW-0472">Membrane</keyword>
<dbReference type="Gene3D" id="3.40.50.720">
    <property type="entry name" value="NAD(P)-binding Rossmann-like Domain"/>
    <property type="match status" value="1"/>
</dbReference>
<dbReference type="Gene3D" id="1.10.287.70">
    <property type="match status" value="1"/>
</dbReference>
<reference evidence="4 5" key="1">
    <citation type="submission" date="2022-01" db="EMBL/GenBank/DDBJ databases">
        <title>Alkalihalobacillus sp. EGI L200015, a novel bacterium isolated from a salt lake sediment.</title>
        <authorList>
            <person name="Gao L."/>
            <person name="Fang B.-Z."/>
            <person name="Li W.-J."/>
        </authorList>
    </citation>
    <scope>NUCLEOTIDE SEQUENCE [LARGE SCALE GENOMIC DNA]</scope>
    <source>
        <strain evidence="4 5">KCTC 12718</strain>
    </source>
</reference>
<dbReference type="Pfam" id="PF07885">
    <property type="entry name" value="Ion_trans_2"/>
    <property type="match status" value="1"/>
</dbReference>
<evidence type="ECO:0000313" key="4">
    <source>
        <dbReference type="EMBL" id="MCF6138339.1"/>
    </source>
</evidence>
<keyword evidence="4" id="KW-0813">Transport</keyword>
<evidence type="ECO:0000313" key="5">
    <source>
        <dbReference type="Proteomes" id="UP001649381"/>
    </source>
</evidence>
<dbReference type="InterPro" id="IPR003148">
    <property type="entry name" value="RCK_N"/>
</dbReference>
<evidence type="ECO:0000256" key="1">
    <source>
        <dbReference type="ARBA" id="ARBA00004651"/>
    </source>
</evidence>
<keyword evidence="4" id="KW-0407">Ion channel</keyword>
<name>A0ABS9H078_9BACL</name>
<evidence type="ECO:0000259" key="3">
    <source>
        <dbReference type="PROSITE" id="PS51201"/>
    </source>
</evidence>
<dbReference type="PANTHER" id="PTHR43833:SF9">
    <property type="entry name" value="POTASSIUM CHANNEL PROTEIN YUGO-RELATED"/>
    <property type="match status" value="1"/>
</dbReference>
<comment type="subcellular location">
    <subcellularLocation>
        <location evidence="1">Cell membrane</location>
        <topology evidence="1">Multi-pass membrane protein</topology>
    </subcellularLocation>
</comment>
<dbReference type="PANTHER" id="PTHR43833">
    <property type="entry name" value="POTASSIUM CHANNEL PROTEIN 2-RELATED-RELATED"/>
    <property type="match status" value="1"/>
</dbReference>